<evidence type="ECO:0008006" key="4">
    <source>
        <dbReference type="Google" id="ProtNLM"/>
    </source>
</evidence>
<comment type="caution">
    <text evidence="2">The sequence shown here is derived from an EMBL/GenBank/DDBJ whole genome shotgun (WGS) entry which is preliminary data.</text>
</comment>
<name>A0AAW8M3B9_AGRTU</name>
<protein>
    <recommendedName>
        <fullName evidence="4">Lysine-specific metallo-endopeptidase domain-containing protein</fullName>
    </recommendedName>
</protein>
<feature type="compositionally biased region" description="Polar residues" evidence="1">
    <location>
        <begin position="324"/>
        <end position="354"/>
    </location>
</feature>
<reference evidence="2" key="1">
    <citation type="submission" date="2023-07" db="EMBL/GenBank/DDBJ databases">
        <title>Sorghum-associated microbial communities from plants grown in Nebraska, USA.</title>
        <authorList>
            <person name="Schachtman D."/>
        </authorList>
    </citation>
    <scope>NUCLEOTIDE SEQUENCE</scope>
    <source>
        <strain evidence="2">1457</strain>
    </source>
</reference>
<dbReference type="RefSeq" id="WP_129565570.1">
    <property type="nucleotide sequence ID" value="NZ_JAGIPM010000010.1"/>
</dbReference>
<dbReference type="Proteomes" id="UP001265315">
    <property type="component" value="Unassembled WGS sequence"/>
</dbReference>
<evidence type="ECO:0000313" key="3">
    <source>
        <dbReference type="Proteomes" id="UP001265315"/>
    </source>
</evidence>
<feature type="compositionally biased region" description="Basic and acidic residues" evidence="1">
    <location>
        <begin position="357"/>
        <end position="367"/>
    </location>
</feature>
<gene>
    <name evidence="2" type="ORF">J2W61_005229</name>
</gene>
<proteinExistence type="predicted"/>
<accession>A0AAW8M3B9</accession>
<dbReference type="EMBL" id="JAVDSW010000009">
    <property type="protein sequence ID" value="MDR6705354.1"/>
    <property type="molecule type" value="Genomic_DNA"/>
</dbReference>
<organism evidence="2 3">
    <name type="scientific">Agrobacterium tumefaciens</name>
    <dbReference type="NCBI Taxonomy" id="358"/>
    <lineage>
        <taxon>Bacteria</taxon>
        <taxon>Pseudomonadati</taxon>
        <taxon>Pseudomonadota</taxon>
        <taxon>Alphaproteobacteria</taxon>
        <taxon>Hyphomicrobiales</taxon>
        <taxon>Rhizobiaceae</taxon>
        <taxon>Rhizobium/Agrobacterium group</taxon>
        <taxon>Agrobacterium</taxon>
        <taxon>Agrobacterium tumefaciens complex</taxon>
    </lineage>
</organism>
<dbReference type="AlphaFoldDB" id="A0AAW8M3B9"/>
<feature type="region of interest" description="Disordered" evidence="1">
    <location>
        <begin position="324"/>
        <end position="367"/>
    </location>
</feature>
<evidence type="ECO:0000313" key="2">
    <source>
        <dbReference type="EMBL" id="MDR6705354.1"/>
    </source>
</evidence>
<sequence length="367" mass="40346">MPNEEIARLTSGIPRLWRKAGREADGLQAGPLKQPHQDPLPPDNVGWRLLSSHIGKTKLPVYTELAVPGGNSVLLLHEYEFNERQLDVIRHNVGRARANVDAGIEALAYKDSSQYDGKTSALLKHHFLLDVDKGAAAGLVDVFGPDFDPHRETMGGARDILRELRRISAGLNGPNLEMKVLDDLSKRFPETAHAGTVGLAWRRFSNDESPRVSFRIKTSAVFDAELGPRIIIHETAHNVAALDDHGERGYLDDSVAGQPMRYRENGLTFQEALINADTYAAFCCDLRRCPPSIKWSLPSTEALHSGSIGPEERFRDGMSARYQTPASDQHVNGGKANTSSTIAKPSLQIGNVNNRGLAEREHSSLGR</sequence>
<evidence type="ECO:0000256" key="1">
    <source>
        <dbReference type="SAM" id="MobiDB-lite"/>
    </source>
</evidence>